<proteinExistence type="inferred from homology"/>
<dbReference type="GO" id="GO:0008198">
    <property type="term" value="F:ferrous iron binding"/>
    <property type="evidence" value="ECO:0007669"/>
    <property type="project" value="InterPro"/>
</dbReference>
<keyword evidence="4 8" id="KW-0058">Aromatic hydrocarbons catabolism</keyword>
<evidence type="ECO:0000256" key="7">
    <source>
        <dbReference type="ARBA" id="ARBA00023004"/>
    </source>
</evidence>
<dbReference type="PROSITE" id="PS00082">
    <property type="entry name" value="EXTRADIOL_DIOXYGENAS"/>
    <property type="match status" value="1"/>
</dbReference>
<evidence type="ECO:0000256" key="6">
    <source>
        <dbReference type="ARBA" id="ARBA00023002"/>
    </source>
</evidence>
<evidence type="ECO:0000256" key="1">
    <source>
        <dbReference type="ARBA" id="ARBA00001954"/>
    </source>
</evidence>
<sequence>MDIIGIGYLGFETTKLDEWREYGPQVMGFGIGNTPESDPDSLYFKMDDRRHRLAFHPGTIDRIAYIGWEARGRLAFNAAVEKFRAAGVDITVGDTELCETRGVKELIRFRDPVGYQHELFYAQKWTPRSFTPGRNHGGFVCDERGVGHVVLITPEYTPELEHFLTGIMGFHWYGSGAGKGKTGFFRSKLNNFTSHDIAYGFGPGRMGVQHVGVFVKSLRDVGETLDIVKARNLQLQMTLGQHTQDPHASFYHFNPSGFAFETITELEPWQGDAFELNPEKLSTWGHEIVGPILGPSVRTPEELLEPAYLARKKSKA</sequence>
<evidence type="ECO:0000259" key="9">
    <source>
        <dbReference type="PROSITE" id="PS51819"/>
    </source>
</evidence>
<evidence type="ECO:0000256" key="5">
    <source>
        <dbReference type="ARBA" id="ARBA00022964"/>
    </source>
</evidence>
<evidence type="ECO:0000313" key="10">
    <source>
        <dbReference type="EMBL" id="NML28745.1"/>
    </source>
</evidence>
<gene>
    <name evidence="10" type="ORF">HHL15_23610</name>
</gene>
<name>A0A848GD39_9RHOO</name>
<keyword evidence="5 8" id="KW-0223">Dioxygenase</keyword>
<dbReference type="EMBL" id="JABBGA010000034">
    <property type="protein sequence ID" value="NML28745.1"/>
    <property type="molecule type" value="Genomic_DNA"/>
</dbReference>
<evidence type="ECO:0000256" key="2">
    <source>
        <dbReference type="ARBA" id="ARBA00008784"/>
    </source>
</evidence>
<protein>
    <submittedName>
        <fullName evidence="10">2,3-dihydroxybiphenyl 1,2-dioxygenase</fullName>
    </submittedName>
</protein>
<reference evidence="10 11" key="1">
    <citation type="submission" date="2020-04" db="EMBL/GenBank/DDBJ databases">
        <title>Zoogloea sp. G-4-1-14 isolated from soil.</title>
        <authorList>
            <person name="Dahal R.H."/>
        </authorList>
    </citation>
    <scope>NUCLEOTIDE SEQUENCE [LARGE SCALE GENOMIC DNA]</scope>
    <source>
        <strain evidence="10 11">G-4-1-14</strain>
    </source>
</reference>
<dbReference type="CDD" id="cd07252">
    <property type="entry name" value="BphC1-RGP6_N_like"/>
    <property type="match status" value="1"/>
</dbReference>
<dbReference type="PROSITE" id="PS51819">
    <property type="entry name" value="VOC"/>
    <property type="match status" value="2"/>
</dbReference>
<evidence type="ECO:0000256" key="3">
    <source>
        <dbReference type="ARBA" id="ARBA00022723"/>
    </source>
</evidence>
<dbReference type="Pfam" id="PF22632">
    <property type="entry name" value="BphC_D1"/>
    <property type="match status" value="1"/>
</dbReference>
<feature type="domain" description="VOC" evidence="9">
    <location>
        <begin position="5"/>
        <end position="122"/>
    </location>
</feature>
<dbReference type="AlphaFoldDB" id="A0A848GD39"/>
<keyword evidence="7 8" id="KW-0408">Iron</keyword>
<dbReference type="SUPFAM" id="SSF54593">
    <property type="entry name" value="Glyoxalase/Bleomycin resistance protein/Dihydroxybiphenyl dioxygenase"/>
    <property type="match status" value="1"/>
</dbReference>
<dbReference type="InterPro" id="IPR029068">
    <property type="entry name" value="Glyas_Bleomycin-R_OHBP_Dase"/>
</dbReference>
<organism evidence="10 11">
    <name type="scientific">Zoogloea dura</name>
    <dbReference type="NCBI Taxonomy" id="2728840"/>
    <lineage>
        <taxon>Bacteria</taxon>
        <taxon>Pseudomonadati</taxon>
        <taxon>Pseudomonadota</taxon>
        <taxon>Betaproteobacteria</taxon>
        <taxon>Rhodocyclales</taxon>
        <taxon>Zoogloeaceae</taxon>
        <taxon>Zoogloea</taxon>
    </lineage>
</organism>
<dbReference type="RefSeq" id="WP_169148266.1">
    <property type="nucleotide sequence ID" value="NZ_JABBGA010000034.1"/>
</dbReference>
<evidence type="ECO:0000256" key="8">
    <source>
        <dbReference type="RuleBase" id="RU000683"/>
    </source>
</evidence>
<comment type="cofactor">
    <cofactor evidence="1 8">
        <name>Fe(2+)</name>
        <dbReference type="ChEBI" id="CHEBI:29033"/>
    </cofactor>
</comment>
<comment type="similarity">
    <text evidence="2 8">Belongs to the extradiol ring-cleavage dioxygenase family.</text>
</comment>
<dbReference type="Gene3D" id="3.10.180.10">
    <property type="entry name" value="2,3-Dihydroxybiphenyl 1,2-Dioxygenase, domain 1"/>
    <property type="match status" value="2"/>
</dbReference>
<feature type="domain" description="VOC" evidence="9">
    <location>
        <begin position="145"/>
        <end position="265"/>
    </location>
</feature>
<dbReference type="InterPro" id="IPR004360">
    <property type="entry name" value="Glyas_Fos-R_dOase_dom"/>
</dbReference>
<keyword evidence="11" id="KW-1185">Reference proteome</keyword>
<dbReference type="Proteomes" id="UP000580043">
    <property type="component" value="Unassembled WGS sequence"/>
</dbReference>
<evidence type="ECO:0000313" key="11">
    <source>
        <dbReference type="Proteomes" id="UP000580043"/>
    </source>
</evidence>
<dbReference type="Pfam" id="PF00903">
    <property type="entry name" value="Glyoxalase"/>
    <property type="match status" value="1"/>
</dbReference>
<keyword evidence="3" id="KW-0479">Metal-binding</keyword>
<keyword evidence="6 8" id="KW-0560">Oxidoreductase</keyword>
<evidence type="ECO:0000256" key="4">
    <source>
        <dbReference type="ARBA" id="ARBA00022797"/>
    </source>
</evidence>
<dbReference type="GO" id="GO:0051213">
    <property type="term" value="F:dioxygenase activity"/>
    <property type="evidence" value="ECO:0007669"/>
    <property type="project" value="UniProtKB-KW"/>
</dbReference>
<comment type="caution">
    <text evidence="10">The sequence shown here is derived from an EMBL/GenBank/DDBJ whole genome shotgun (WGS) entry which is preliminary data.</text>
</comment>
<accession>A0A848GD39</accession>
<dbReference type="InterPro" id="IPR037523">
    <property type="entry name" value="VOC_core"/>
</dbReference>
<dbReference type="InterPro" id="IPR000486">
    <property type="entry name" value="Xdiol_ring_cleave_dOase_1/2"/>
</dbReference>